<name>A0A3M0L880_HIRRU</name>
<sequence>MCVAPLGLTNGFRMVVDEGPEGGKSVYRIHLPILGGHQDITAQIENVALKERHVDAYMPESRATEEHHNNEQPDKAAKIEIAQVDLDWEQKCELFTAQWACETSGHLGEDATYR</sequence>
<evidence type="ECO:0000313" key="2">
    <source>
        <dbReference type="Proteomes" id="UP000269221"/>
    </source>
</evidence>
<dbReference type="OrthoDB" id="672793at2759"/>
<reference evidence="1 2" key="1">
    <citation type="submission" date="2018-07" db="EMBL/GenBank/DDBJ databases">
        <title>A high quality draft genome assembly of the barn swallow (H. rustica rustica).</title>
        <authorList>
            <person name="Formenti G."/>
            <person name="Chiara M."/>
            <person name="Poveda L."/>
            <person name="Francoijs K.-J."/>
            <person name="Bonisoli-Alquati A."/>
            <person name="Canova L."/>
            <person name="Gianfranceschi L."/>
            <person name="Horner D.S."/>
            <person name="Saino N."/>
        </authorList>
    </citation>
    <scope>NUCLEOTIDE SEQUENCE [LARGE SCALE GENOMIC DNA]</scope>
    <source>
        <strain evidence="1">Chelidonia</strain>
        <tissue evidence="1">Blood</tissue>
    </source>
</reference>
<dbReference type="AlphaFoldDB" id="A0A3M0L880"/>
<dbReference type="EMBL" id="QRBI01000093">
    <property type="protein sequence ID" value="RMC21565.1"/>
    <property type="molecule type" value="Genomic_DNA"/>
</dbReference>
<dbReference type="STRING" id="333673.A0A3M0L880"/>
<protein>
    <submittedName>
        <fullName evidence="1">Uncharacterized protein</fullName>
    </submittedName>
</protein>
<keyword evidence="2" id="KW-1185">Reference proteome</keyword>
<comment type="caution">
    <text evidence="1">The sequence shown here is derived from an EMBL/GenBank/DDBJ whole genome shotgun (WGS) entry which is preliminary data.</text>
</comment>
<accession>A0A3M0L880</accession>
<dbReference type="Proteomes" id="UP000269221">
    <property type="component" value="Unassembled WGS sequence"/>
</dbReference>
<organism evidence="1 2">
    <name type="scientific">Hirundo rustica rustica</name>
    <dbReference type="NCBI Taxonomy" id="333673"/>
    <lineage>
        <taxon>Eukaryota</taxon>
        <taxon>Metazoa</taxon>
        <taxon>Chordata</taxon>
        <taxon>Craniata</taxon>
        <taxon>Vertebrata</taxon>
        <taxon>Euteleostomi</taxon>
        <taxon>Archelosauria</taxon>
        <taxon>Archosauria</taxon>
        <taxon>Dinosauria</taxon>
        <taxon>Saurischia</taxon>
        <taxon>Theropoda</taxon>
        <taxon>Coelurosauria</taxon>
        <taxon>Aves</taxon>
        <taxon>Neognathae</taxon>
        <taxon>Neoaves</taxon>
        <taxon>Telluraves</taxon>
        <taxon>Australaves</taxon>
        <taxon>Passeriformes</taxon>
        <taxon>Sylvioidea</taxon>
        <taxon>Hirundinidae</taxon>
        <taxon>Hirundo</taxon>
    </lineage>
</organism>
<gene>
    <name evidence="1" type="ORF">DUI87_02432</name>
</gene>
<proteinExistence type="predicted"/>
<evidence type="ECO:0000313" key="1">
    <source>
        <dbReference type="EMBL" id="RMC21565.1"/>
    </source>
</evidence>